<dbReference type="EMBL" id="MN739116">
    <property type="protein sequence ID" value="QHS89697.1"/>
    <property type="molecule type" value="Genomic_DNA"/>
</dbReference>
<sequence length="218" mass="24903">MALNAEFVSTVTTFENEWLQNIGTNETYNNAYLSIIADSEYSEFQMLFQVNTDSSILSPFGGIKGINDATPFITGFRNLLIQTQCQPILIELVADCFIITNVVEYEDGVRNVFMCMWVDDEALWVIFDGPRFIYDDANYNNIENDNSGIDIISINPNVFNVIISEQYIIEMDNINNDDINNDNIQNNIAITINKVIEISILYRTWYELFGDVGNTTTF</sequence>
<proteinExistence type="predicted"/>
<reference evidence="1" key="1">
    <citation type="journal article" date="2020" name="Nature">
        <title>Giant virus diversity and host interactions through global metagenomics.</title>
        <authorList>
            <person name="Schulz F."/>
            <person name="Roux S."/>
            <person name="Paez-Espino D."/>
            <person name="Jungbluth S."/>
            <person name="Walsh D.A."/>
            <person name="Denef V.J."/>
            <person name="McMahon K.D."/>
            <person name="Konstantinidis K.T."/>
            <person name="Eloe-Fadrosh E.A."/>
            <person name="Kyrpides N.C."/>
            <person name="Woyke T."/>
        </authorList>
    </citation>
    <scope>NUCLEOTIDE SEQUENCE</scope>
    <source>
        <strain evidence="1">GVMAG-M-3300010160-26</strain>
    </source>
</reference>
<name>A0A6C0BBQ3_9ZZZZ</name>
<dbReference type="AlphaFoldDB" id="A0A6C0BBQ3"/>
<accession>A0A6C0BBQ3</accession>
<evidence type="ECO:0000313" key="1">
    <source>
        <dbReference type="EMBL" id="QHS89697.1"/>
    </source>
</evidence>
<organism evidence="1">
    <name type="scientific">viral metagenome</name>
    <dbReference type="NCBI Taxonomy" id="1070528"/>
    <lineage>
        <taxon>unclassified sequences</taxon>
        <taxon>metagenomes</taxon>
        <taxon>organismal metagenomes</taxon>
    </lineage>
</organism>
<protein>
    <submittedName>
        <fullName evidence="1">Uncharacterized protein</fullName>
    </submittedName>
</protein>